<dbReference type="HOGENOM" id="CLU_102409_0_0_7"/>
<evidence type="ECO:0000313" key="2">
    <source>
        <dbReference type="Proteomes" id="UP000005013"/>
    </source>
</evidence>
<reference evidence="1 2" key="1">
    <citation type="journal article" date="2013" name="PLoS ONE">
        <title>Sequence Divergence and Conservation in Genomes ofHelicobacter cetorum Strains from a Dolphin and a Whale.</title>
        <authorList>
            <person name="Kersulyte D."/>
            <person name="Rossi M."/>
            <person name="Berg D.E."/>
        </authorList>
    </citation>
    <scope>NUCLEOTIDE SEQUENCE [LARGE SCALE GENOMIC DNA]</scope>
    <source>
        <strain evidence="1 2">MIT 99-5656</strain>
    </source>
</reference>
<dbReference type="Proteomes" id="UP000005013">
    <property type="component" value="Chromosome"/>
</dbReference>
<gene>
    <name evidence="1" type="ordered locus">HCD_06585</name>
</gene>
<sequence length="178" mass="21273">MYNACMQKEFDPLIYERYLKKQQEFKRFQSISKKSALKNLKMKLKQRQILHHYVTQSLQGLEKGFRYAKIEQKTLKIFFTHTSYLKAFKMQEEYYINNLKAHFLETKKTLESLNYALLFTRILASVRETAHQKPHVSFKPIKPPITINVDFNAKPLSDFTKEQFLKLKQALEKQQKSS</sequence>
<name>I0ETQ0_HELCM</name>
<dbReference type="KEGG" id="hcm:HCD_06585"/>
<dbReference type="AlphaFoldDB" id="I0ETQ0"/>
<proteinExistence type="predicted"/>
<accession>I0ETQ0</accession>
<evidence type="ECO:0000313" key="1">
    <source>
        <dbReference type="EMBL" id="AFI06319.1"/>
    </source>
</evidence>
<organism evidence="1 2">
    <name type="scientific">Helicobacter cetorum (strain ATCC BAA-540 / CCUG 52418 / MIT 99-5656)</name>
    <dbReference type="NCBI Taxonomy" id="1163745"/>
    <lineage>
        <taxon>Bacteria</taxon>
        <taxon>Pseudomonadati</taxon>
        <taxon>Campylobacterota</taxon>
        <taxon>Epsilonproteobacteria</taxon>
        <taxon>Campylobacterales</taxon>
        <taxon>Helicobacteraceae</taxon>
        <taxon>Helicobacter</taxon>
    </lineage>
</organism>
<dbReference type="PATRIC" id="fig|1163745.3.peg.1389"/>
<protein>
    <submittedName>
        <fullName evidence="1">Uncharacterized protein</fullName>
    </submittedName>
</protein>
<keyword evidence="2" id="KW-1185">Reference proteome</keyword>
<dbReference type="EMBL" id="CP003481">
    <property type="protein sequence ID" value="AFI06319.1"/>
    <property type="molecule type" value="Genomic_DNA"/>
</dbReference>